<evidence type="ECO:0000256" key="4">
    <source>
        <dbReference type="SAM" id="SignalP"/>
    </source>
</evidence>
<dbReference type="AlphaFoldDB" id="A0A8H6YR38"/>
<dbReference type="GO" id="GO:0000148">
    <property type="term" value="C:1,3-beta-D-glucan synthase complex"/>
    <property type="evidence" value="ECO:0007669"/>
    <property type="project" value="InterPro"/>
</dbReference>
<keyword evidence="3" id="KW-0472">Membrane</keyword>
<feature type="transmembrane region" description="Helical" evidence="3">
    <location>
        <begin position="699"/>
        <end position="721"/>
    </location>
</feature>
<feature type="domain" description="Peptidase S33 tripeptidyl aminopeptidase-like C-terminal" evidence="7">
    <location>
        <begin position="435"/>
        <end position="493"/>
    </location>
</feature>
<dbReference type="SUPFAM" id="SSF53474">
    <property type="entry name" value="alpha/beta-Hydrolases"/>
    <property type="match status" value="1"/>
</dbReference>
<evidence type="ECO:0000256" key="2">
    <source>
        <dbReference type="ARBA" id="ARBA00022801"/>
    </source>
</evidence>
<dbReference type="GO" id="GO:0016787">
    <property type="term" value="F:hydrolase activity"/>
    <property type="evidence" value="ECO:0007669"/>
    <property type="project" value="UniProtKB-KW"/>
</dbReference>
<dbReference type="Pfam" id="PF08386">
    <property type="entry name" value="Abhydrolase_4"/>
    <property type="match status" value="1"/>
</dbReference>
<feature type="domain" description="AB hydrolase-1" evidence="5">
    <location>
        <begin position="111"/>
        <end position="279"/>
    </location>
</feature>
<evidence type="ECO:0000259" key="6">
    <source>
        <dbReference type="Pfam" id="PF02364"/>
    </source>
</evidence>
<evidence type="ECO:0000259" key="5">
    <source>
        <dbReference type="Pfam" id="PF00561"/>
    </source>
</evidence>
<protein>
    <submittedName>
        <fullName evidence="8">Abhydrolase-4 domain-containing protein</fullName>
    </submittedName>
</protein>
<feature type="transmembrane region" description="Helical" evidence="3">
    <location>
        <begin position="619"/>
        <end position="641"/>
    </location>
</feature>
<dbReference type="InterPro" id="IPR029058">
    <property type="entry name" value="AB_hydrolase_fold"/>
</dbReference>
<gene>
    <name evidence="8" type="ORF">MVEN_00338400</name>
</gene>
<keyword evidence="2 8" id="KW-0378">Hydrolase</keyword>
<dbReference type="EMBL" id="JACAZI010000003">
    <property type="protein sequence ID" value="KAF7364688.1"/>
    <property type="molecule type" value="Genomic_DNA"/>
</dbReference>
<evidence type="ECO:0000256" key="3">
    <source>
        <dbReference type="SAM" id="Phobius"/>
    </source>
</evidence>
<dbReference type="GO" id="GO:0006075">
    <property type="term" value="P:(1-&gt;3)-beta-D-glucan biosynthetic process"/>
    <property type="evidence" value="ECO:0007669"/>
    <property type="project" value="InterPro"/>
</dbReference>
<keyword evidence="9" id="KW-1185">Reference proteome</keyword>
<dbReference type="InterPro" id="IPR013595">
    <property type="entry name" value="Pept_S33_TAP-like_C"/>
</dbReference>
<comment type="similarity">
    <text evidence="1">Belongs to the peptidase S33 family.</text>
</comment>
<dbReference type="OrthoDB" id="425534at2759"/>
<comment type="caution">
    <text evidence="8">The sequence shown here is derived from an EMBL/GenBank/DDBJ whole genome shotgun (WGS) entry which is preliminary data.</text>
</comment>
<dbReference type="InterPro" id="IPR051601">
    <property type="entry name" value="Serine_prot/Carboxylest_S33"/>
</dbReference>
<dbReference type="Pfam" id="PF02364">
    <property type="entry name" value="Glucan_synthase"/>
    <property type="match status" value="1"/>
</dbReference>
<evidence type="ECO:0000313" key="8">
    <source>
        <dbReference type="EMBL" id="KAF7364688.1"/>
    </source>
</evidence>
<dbReference type="GO" id="GO:0003843">
    <property type="term" value="F:1,3-beta-D-glucan synthase activity"/>
    <property type="evidence" value="ECO:0007669"/>
    <property type="project" value="InterPro"/>
</dbReference>
<keyword evidence="3" id="KW-1133">Transmembrane helix</keyword>
<dbReference type="InterPro" id="IPR003440">
    <property type="entry name" value="Glyco_trans_48_dom"/>
</dbReference>
<feature type="signal peptide" evidence="4">
    <location>
        <begin position="1"/>
        <end position="26"/>
    </location>
</feature>
<keyword evidence="3" id="KW-0812">Transmembrane</keyword>
<sequence>MVGKLTRALALCLPFSVPIWLFLSEASPYAKFRQAHDHYESSTIVCAQDEFSWAKIVPTKELIWTDCYSDKQCVRLKVPLDYSNPEGASAAIAMVRVHSKVPHDSPSYRGPILVNPGGPGGSGVNQVLGEGAQLSTIVGPEFDIIGFDPRGIARSTPRVSFFESRAERVIWSGDGDKRVSMNASDDALARAWARAIVQGQLAGERDDGNLRFINTDHTARDMLQIVRAHSKEKLQYWGFSYGSVLGATFAAMFPDNVERLVIDGVVDSENYYATEWSNNLLDTDNAWMAFVHGCVAAGPEECPFFAPTAAEILDKVDKIYASVRARPIPVRTNGSYGVVDYSLVRRKIFGTLYSPYSQFPILAQALADLAVGNGTTLFQILEKPAFQCACDPSEHEFDSVEEAQYAVTCNDGKRIPRDYEAILVHYQNMLKTSQWADMWQTVHMSCLAWPDFPKTNFQGPFVANTSHPILLVGNTADPVTPLWAAKKNVQGLRGLCCPDPRFCWGGVLVHTQSPLRSTSDSTSSTARSPEPDTVCPVISTPFPTAAGDLYGVTDVQAVLSLSDEDRNLLEAAYKFMFAMLTISNIGCTVAVTSKEPFSRLNHCTNSRWSFELVPWAKSWWTPYLIYFWLSIIQFVIFDFVVDYREVLRLMSRGNSRSHANSWIDYCRPSRTTITGCKKKKLGHLSEKLSDEVPRASWRAVLFSEVIWPIIMAGIMITAYMFV</sequence>
<organism evidence="8 9">
    <name type="scientific">Mycena venus</name>
    <dbReference type="NCBI Taxonomy" id="2733690"/>
    <lineage>
        <taxon>Eukaryota</taxon>
        <taxon>Fungi</taxon>
        <taxon>Dikarya</taxon>
        <taxon>Basidiomycota</taxon>
        <taxon>Agaricomycotina</taxon>
        <taxon>Agaricomycetes</taxon>
        <taxon>Agaricomycetidae</taxon>
        <taxon>Agaricales</taxon>
        <taxon>Marasmiineae</taxon>
        <taxon>Mycenaceae</taxon>
        <taxon>Mycena</taxon>
    </lineage>
</organism>
<accession>A0A8H6YR38</accession>
<evidence type="ECO:0000256" key="1">
    <source>
        <dbReference type="ARBA" id="ARBA00010088"/>
    </source>
</evidence>
<keyword evidence="4" id="KW-0732">Signal</keyword>
<dbReference type="GO" id="GO:0016020">
    <property type="term" value="C:membrane"/>
    <property type="evidence" value="ECO:0007669"/>
    <property type="project" value="InterPro"/>
</dbReference>
<proteinExistence type="inferred from homology"/>
<dbReference type="Gene3D" id="3.40.50.1820">
    <property type="entry name" value="alpha/beta hydrolase"/>
    <property type="match status" value="1"/>
</dbReference>
<dbReference type="Pfam" id="PF00561">
    <property type="entry name" value="Abhydrolase_1"/>
    <property type="match status" value="1"/>
</dbReference>
<dbReference type="PANTHER" id="PTHR43248">
    <property type="entry name" value="2-SUCCINYL-6-HYDROXY-2,4-CYCLOHEXADIENE-1-CARBOXYLATE SYNTHASE"/>
    <property type="match status" value="1"/>
</dbReference>
<dbReference type="Proteomes" id="UP000620124">
    <property type="component" value="Unassembled WGS sequence"/>
</dbReference>
<evidence type="ECO:0000313" key="9">
    <source>
        <dbReference type="Proteomes" id="UP000620124"/>
    </source>
</evidence>
<feature type="chain" id="PRO_5034986802" evidence="4">
    <location>
        <begin position="27"/>
        <end position="722"/>
    </location>
</feature>
<dbReference type="PANTHER" id="PTHR43248:SF25">
    <property type="entry name" value="AB HYDROLASE-1 DOMAIN-CONTAINING PROTEIN-RELATED"/>
    <property type="match status" value="1"/>
</dbReference>
<reference evidence="8" key="1">
    <citation type="submission" date="2020-05" db="EMBL/GenBank/DDBJ databases">
        <title>Mycena genomes resolve the evolution of fungal bioluminescence.</title>
        <authorList>
            <person name="Tsai I.J."/>
        </authorList>
    </citation>
    <scope>NUCLEOTIDE SEQUENCE</scope>
    <source>
        <strain evidence="8">CCC161011</strain>
    </source>
</reference>
<dbReference type="InterPro" id="IPR000073">
    <property type="entry name" value="AB_hydrolase_1"/>
</dbReference>
<feature type="domain" description="Glycosyl transferase 48" evidence="6">
    <location>
        <begin position="617"/>
        <end position="722"/>
    </location>
</feature>
<name>A0A8H6YR38_9AGAR</name>
<evidence type="ECO:0000259" key="7">
    <source>
        <dbReference type="Pfam" id="PF08386"/>
    </source>
</evidence>